<evidence type="ECO:0000313" key="3">
    <source>
        <dbReference type="EMBL" id="CAE0434170.1"/>
    </source>
</evidence>
<feature type="transmembrane region" description="Helical" evidence="1">
    <location>
        <begin position="337"/>
        <end position="357"/>
    </location>
</feature>
<dbReference type="EMBL" id="HBIN01006136">
    <property type="protein sequence ID" value="CAE0434169.1"/>
    <property type="molecule type" value="Transcribed_RNA"/>
</dbReference>
<protein>
    <submittedName>
        <fullName evidence="3">Uncharacterized protein</fullName>
    </submittedName>
</protein>
<dbReference type="EMBL" id="HBIN01006137">
    <property type="protein sequence ID" value="CAE0434170.1"/>
    <property type="molecule type" value="Transcribed_RNA"/>
</dbReference>
<keyword evidence="1" id="KW-0472">Membrane</keyword>
<organism evidence="3">
    <name type="scientific">Aplanochytrium stocchinoi</name>
    <dbReference type="NCBI Taxonomy" id="215587"/>
    <lineage>
        <taxon>Eukaryota</taxon>
        <taxon>Sar</taxon>
        <taxon>Stramenopiles</taxon>
        <taxon>Bigyra</taxon>
        <taxon>Labyrinthulomycetes</taxon>
        <taxon>Thraustochytrida</taxon>
        <taxon>Thraustochytriidae</taxon>
        <taxon>Aplanochytrium</taxon>
    </lineage>
</organism>
<proteinExistence type="predicted"/>
<keyword evidence="1" id="KW-1133">Transmembrane helix</keyword>
<evidence type="ECO:0000256" key="1">
    <source>
        <dbReference type="SAM" id="Phobius"/>
    </source>
</evidence>
<evidence type="ECO:0000313" key="2">
    <source>
        <dbReference type="EMBL" id="CAE0434169.1"/>
    </source>
</evidence>
<dbReference type="AlphaFoldDB" id="A0A6S8AVL8"/>
<sequence length="392" mass="45046">MSSSQENTLESETSRDPELLEAIVVVPRAIVAQVEEEEDNCKKTNCLCSSERWEKRFRTCKELGTIFCVFTLFISPLFGGYAVYEWIPRVLEEQISCDSLLPQNGPEYVSQNKTQYNVSRFSTVYSSFTGETILYNADDELLYALTVDSQGGFTYTDSVCIDDIQTPDENVYCVQPKSFDPSENEARFEIYAKKTPLAVIKGTIIFHSTYTLHDRIKIIFEIGEYSYSYVAEERNRPYLKRINYDYGISISATENPDSFLGGEEYVYLPWLGAYSESGEFICSLNSNSSSSLSSVINFENLLPSEIHSILRDLVLKDDIPARVQLLTQALLNTQFEFVPILIIFFVAFILWCCQLKLSSVWDKFRRRNRDRTVNSTDENYLSLRREAEEIIL</sequence>
<keyword evidence="1" id="KW-0812">Transmembrane</keyword>
<gene>
    <name evidence="2" type="ORF">ASTO00021_LOCUS4473</name>
    <name evidence="3" type="ORF">ASTO00021_LOCUS4474</name>
</gene>
<feature type="transmembrane region" description="Helical" evidence="1">
    <location>
        <begin position="63"/>
        <end position="84"/>
    </location>
</feature>
<name>A0A6S8AVL8_9STRA</name>
<reference evidence="3" key="1">
    <citation type="submission" date="2021-01" db="EMBL/GenBank/DDBJ databases">
        <authorList>
            <person name="Corre E."/>
            <person name="Pelletier E."/>
            <person name="Niang G."/>
            <person name="Scheremetjew M."/>
            <person name="Finn R."/>
            <person name="Kale V."/>
            <person name="Holt S."/>
            <person name="Cochrane G."/>
            <person name="Meng A."/>
            <person name="Brown T."/>
            <person name="Cohen L."/>
        </authorList>
    </citation>
    <scope>NUCLEOTIDE SEQUENCE</scope>
    <source>
        <strain evidence="3">GSBS06</strain>
    </source>
</reference>
<accession>A0A6S8AVL8</accession>